<keyword evidence="1" id="KW-1133">Transmembrane helix</keyword>
<feature type="transmembrane region" description="Helical" evidence="1">
    <location>
        <begin position="12"/>
        <end position="30"/>
    </location>
</feature>
<comment type="caution">
    <text evidence="2">The sequence shown here is derived from an EMBL/GenBank/DDBJ whole genome shotgun (WGS) entry which is preliminary data.</text>
</comment>
<evidence type="ECO:0000313" key="2">
    <source>
        <dbReference type="EMBL" id="KKP62765.1"/>
    </source>
</evidence>
<accession>A0A0G0DI05</accession>
<name>A0A0G0DI05_9BACT</name>
<evidence type="ECO:0000256" key="1">
    <source>
        <dbReference type="SAM" id="Phobius"/>
    </source>
</evidence>
<dbReference type="EMBL" id="LBPR01000005">
    <property type="protein sequence ID" value="KKP62765.1"/>
    <property type="molecule type" value="Genomic_DNA"/>
</dbReference>
<reference evidence="2 3" key="1">
    <citation type="journal article" date="2015" name="Nature">
        <title>rRNA introns, odd ribosomes, and small enigmatic genomes across a large radiation of phyla.</title>
        <authorList>
            <person name="Brown C.T."/>
            <person name="Hug L.A."/>
            <person name="Thomas B.C."/>
            <person name="Sharon I."/>
            <person name="Castelle C.J."/>
            <person name="Singh A."/>
            <person name="Wilkins M.J."/>
            <person name="Williams K.H."/>
            <person name="Banfield J.F."/>
        </authorList>
    </citation>
    <scope>NUCLEOTIDE SEQUENCE [LARGE SCALE GENOMIC DNA]</scope>
</reference>
<keyword evidence="1" id="KW-0472">Membrane</keyword>
<evidence type="ECO:0000313" key="3">
    <source>
        <dbReference type="Proteomes" id="UP000034004"/>
    </source>
</evidence>
<dbReference type="AlphaFoldDB" id="A0A0G0DI05"/>
<keyword evidence="1" id="KW-0812">Transmembrane</keyword>
<proteinExistence type="predicted"/>
<dbReference type="Proteomes" id="UP000034004">
    <property type="component" value="Unassembled WGS sequence"/>
</dbReference>
<dbReference type="STRING" id="1618484.UR56_C0005G0011"/>
<sequence>MNFDNQTVGMMIFYGVGFLFIIASGVMFLISKK</sequence>
<gene>
    <name evidence="2" type="ORF">UR56_C0005G0011</name>
</gene>
<organism evidence="2 3">
    <name type="scientific">Candidatus Roizmanbacteria bacterium GW2011_GWC2_34_23</name>
    <dbReference type="NCBI Taxonomy" id="1618484"/>
    <lineage>
        <taxon>Bacteria</taxon>
        <taxon>Candidatus Roizmaniibacteriota</taxon>
    </lineage>
</organism>
<protein>
    <submittedName>
        <fullName evidence="2">Uncharacterized protein</fullName>
    </submittedName>
</protein>